<organism evidence="5 6">
    <name type="scientific">Rotaria sordida</name>
    <dbReference type="NCBI Taxonomy" id="392033"/>
    <lineage>
        <taxon>Eukaryota</taxon>
        <taxon>Metazoa</taxon>
        <taxon>Spiralia</taxon>
        <taxon>Gnathifera</taxon>
        <taxon>Rotifera</taxon>
        <taxon>Eurotatoria</taxon>
        <taxon>Bdelloidea</taxon>
        <taxon>Philodinida</taxon>
        <taxon>Philodinidae</taxon>
        <taxon>Rotaria</taxon>
    </lineage>
</organism>
<dbReference type="InterPro" id="IPR000742">
    <property type="entry name" value="EGF"/>
</dbReference>
<dbReference type="AlphaFoldDB" id="A0A815N677"/>
<keyword evidence="1" id="KW-1015">Disulfide bond</keyword>
<keyword evidence="6" id="KW-1185">Reference proteome</keyword>
<sequence>MIRTPIIAIITLFLQQYIEITQAVTCASNPCNLVSGAFEPSTGYSCYDIPSSNGHSVCVCPNNVVPVVNGPCRKKTLDSFHIQTFRKKTGTNTYQAACSKVCVNGGVCNVVSGQHVCWCQLGYSGPHCEVQGIQNRCYAGLCQAGTCYEQVIGASTYAYCQCTPGYRGITCNQRYFTCTQQGIFPDTAQCAIGRYFYCPQASGAPVAAVCPVGQTFNRFTSQCDSTQPCT</sequence>
<gene>
    <name evidence="5" type="ORF">JXQ802_LOCUS36595</name>
</gene>
<dbReference type="SUPFAM" id="SSF57196">
    <property type="entry name" value="EGF/Laminin"/>
    <property type="match status" value="1"/>
</dbReference>
<protein>
    <submittedName>
        <fullName evidence="5">Uncharacterized protein</fullName>
    </submittedName>
</protein>
<feature type="chain" id="PRO_5032697712" evidence="2">
    <location>
        <begin position="24"/>
        <end position="230"/>
    </location>
</feature>
<feature type="domain" description="EGF-like" evidence="3">
    <location>
        <begin position="133"/>
        <end position="172"/>
    </location>
</feature>
<reference evidence="5" key="1">
    <citation type="submission" date="2021-02" db="EMBL/GenBank/DDBJ databases">
        <authorList>
            <person name="Nowell W R."/>
        </authorList>
    </citation>
    <scope>NUCLEOTIDE SEQUENCE</scope>
</reference>
<evidence type="ECO:0000259" key="4">
    <source>
        <dbReference type="PROSITE" id="PS50940"/>
    </source>
</evidence>
<evidence type="ECO:0000313" key="5">
    <source>
        <dbReference type="EMBL" id="CAF1433910.1"/>
    </source>
</evidence>
<dbReference type="EMBL" id="CAJNOL010001890">
    <property type="protein sequence ID" value="CAF1433910.1"/>
    <property type="molecule type" value="Genomic_DNA"/>
</dbReference>
<proteinExistence type="predicted"/>
<dbReference type="Gene3D" id="2.10.25.10">
    <property type="entry name" value="Laminin"/>
    <property type="match status" value="1"/>
</dbReference>
<comment type="caution">
    <text evidence="1">Lacks conserved residue(s) required for the propagation of feature annotation.</text>
</comment>
<feature type="disulfide bond" evidence="1">
    <location>
        <begin position="137"/>
        <end position="147"/>
    </location>
</feature>
<dbReference type="PROSITE" id="PS50026">
    <property type="entry name" value="EGF_3"/>
    <property type="match status" value="2"/>
</dbReference>
<feature type="signal peptide" evidence="2">
    <location>
        <begin position="1"/>
        <end position="23"/>
    </location>
</feature>
<feature type="disulfide bond" evidence="1">
    <location>
        <begin position="119"/>
        <end position="128"/>
    </location>
</feature>
<dbReference type="PROSITE" id="PS00022">
    <property type="entry name" value="EGF_1"/>
    <property type="match status" value="2"/>
</dbReference>
<feature type="disulfide bond" evidence="1">
    <location>
        <begin position="98"/>
        <end position="108"/>
    </location>
</feature>
<evidence type="ECO:0000256" key="2">
    <source>
        <dbReference type="SAM" id="SignalP"/>
    </source>
</evidence>
<dbReference type="GO" id="GO:0005576">
    <property type="term" value="C:extracellular region"/>
    <property type="evidence" value="ECO:0007669"/>
    <property type="project" value="InterPro"/>
</dbReference>
<evidence type="ECO:0000259" key="3">
    <source>
        <dbReference type="PROSITE" id="PS50026"/>
    </source>
</evidence>
<dbReference type="GO" id="GO:0008061">
    <property type="term" value="F:chitin binding"/>
    <property type="evidence" value="ECO:0007669"/>
    <property type="project" value="InterPro"/>
</dbReference>
<evidence type="ECO:0000256" key="1">
    <source>
        <dbReference type="PROSITE-ProRule" id="PRU00076"/>
    </source>
</evidence>
<comment type="caution">
    <text evidence="5">The sequence shown here is derived from an EMBL/GenBank/DDBJ whole genome shotgun (WGS) entry which is preliminary data.</text>
</comment>
<dbReference type="SMART" id="SM00181">
    <property type="entry name" value="EGF"/>
    <property type="match status" value="2"/>
</dbReference>
<name>A0A815N677_9BILA</name>
<keyword evidence="1" id="KW-0245">EGF-like domain</keyword>
<dbReference type="Proteomes" id="UP000663870">
    <property type="component" value="Unassembled WGS sequence"/>
</dbReference>
<dbReference type="PROSITE" id="PS01186">
    <property type="entry name" value="EGF_2"/>
    <property type="match status" value="2"/>
</dbReference>
<evidence type="ECO:0000313" key="6">
    <source>
        <dbReference type="Proteomes" id="UP000663870"/>
    </source>
</evidence>
<feature type="disulfide bond" evidence="1">
    <location>
        <begin position="162"/>
        <end position="171"/>
    </location>
</feature>
<feature type="domain" description="Chitin-binding type-2" evidence="4">
    <location>
        <begin position="175"/>
        <end position="230"/>
    </location>
</feature>
<feature type="domain" description="EGF-like" evidence="3">
    <location>
        <begin position="94"/>
        <end position="129"/>
    </location>
</feature>
<dbReference type="InterPro" id="IPR002557">
    <property type="entry name" value="Chitin-bd_dom"/>
</dbReference>
<dbReference type="PROSITE" id="PS50940">
    <property type="entry name" value="CHIT_BIND_II"/>
    <property type="match status" value="1"/>
</dbReference>
<keyword evidence="2" id="KW-0732">Signal</keyword>
<accession>A0A815N677</accession>